<proteinExistence type="predicted"/>
<gene>
    <name evidence="2" type="ORF">Rhal01_03834</name>
</gene>
<feature type="chain" id="PRO_5045868137" description="DUF541 domain-containing protein" evidence="1">
    <location>
        <begin position="21"/>
        <end position="229"/>
    </location>
</feature>
<evidence type="ECO:0000256" key="1">
    <source>
        <dbReference type="SAM" id="SignalP"/>
    </source>
</evidence>
<evidence type="ECO:0000313" key="2">
    <source>
        <dbReference type="EMBL" id="GAA5497638.1"/>
    </source>
</evidence>
<keyword evidence="1" id="KW-0732">Signal</keyword>
<name>A0ABP9V4Y5_9BACT</name>
<accession>A0ABP9V4Y5</accession>
<dbReference type="Pfam" id="PF04402">
    <property type="entry name" value="SIMPL"/>
    <property type="match status" value="1"/>
</dbReference>
<sequence length="229" mass="24884">MKSIILTAASLILSFSAAQSEIDTRRHIQVSGTAELQVEPDRAVWSIAIRGEADSVSGASQQLDESTQALQKALKEAKFPDTTIRLSAISSGRHYTGEDENKVFAGYYAERKAEIELKDLQQRQQIESLLLSDNRIEISKVSTLSSQHDAHQRKVLLNATAAAKSKAGDLAAALGAELGQVLTIQQGSPSYLPGLYIRSNSIAAPTFSTQTEMEKLSYSATITVKFELK</sequence>
<dbReference type="PANTHER" id="PTHR34387">
    <property type="entry name" value="SLR1258 PROTEIN"/>
    <property type="match status" value="1"/>
</dbReference>
<feature type="signal peptide" evidence="1">
    <location>
        <begin position="1"/>
        <end position="20"/>
    </location>
</feature>
<dbReference type="EMBL" id="BAABRL010000021">
    <property type="protein sequence ID" value="GAA5497638.1"/>
    <property type="molecule type" value="Genomic_DNA"/>
</dbReference>
<dbReference type="Gene3D" id="3.30.110.170">
    <property type="entry name" value="Protein of unknown function (DUF541), domain 1"/>
    <property type="match status" value="1"/>
</dbReference>
<dbReference type="PANTHER" id="PTHR34387:SF2">
    <property type="entry name" value="SLR1258 PROTEIN"/>
    <property type="match status" value="1"/>
</dbReference>
<keyword evidence="3" id="KW-1185">Reference proteome</keyword>
<reference evidence="2 3" key="1">
    <citation type="submission" date="2024-02" db="EMBL/GenBank/DDBJ databases">
        <title>Rubritalea halochordaticola NBRC 107102.</title>
        <authorList>
            <person name="Ichikawa N."/>
            <person name="Katano-Makiyama Y."/>
            <person name="Hidaka K."/>
        </authorList>
    </citation>
    <scope>NUCLEOTIDE SEQUENCE [LARGE SCALE GENOMIC DNA]</scope>
    <source>
        <strain evidence="2 3">NBRC 107102</strain>
    </source>
</reference>
<dbReference type="InterPro" id="IPR052022">
    <property type="entry name" value="26kDa_periplasmic_antigen"/>
</dbReference>
<evidence type="ECO:0000313" key="3">
    <source>
        <dbReference type="Proteomes" id="UP001424741"/>
    </source>
</evidence>
<evidence type="ECO:0008006" key="4">
    <source>
        <dbReference type="Google" id="ProtNLM"/>
    </source>
</evidence>
<organism evidence="2 3">
    <name type="scientific">Rubritalea halochordaticola</name>
    <dbReference type="NCBI Taxonomy" id="714537"/>
    <lineage>
        <taxon>Bacteria</taxon>
        <taxon>Pseudomonadati</taxon>
        <taxon>Verrucomicrobiota</taxon>
        <taxon>Verrucomicrobiia</taxon>
        <taxon>Verrucomicrobiales</taxon>
        <taxon>Rubritaleaceae</taxon>
        <taxon>Rubritalea</taxon>
    </lineage>
</organism>
<dbReference type="Gene3D" id="3.30.70.2970">
    <property type="entry name" value="Protein of unknown function (DUF541), domain 2"/>
    <property type="match status" value="1"/>
</dbReference>
<dbReference type="RefSeq" id="WP_346190111.1">
    <property type="nucleotide sequence ID" value="NZ_BAABRL010000021.1"/>
</dbReference>
<dbReference type="Proteomes" id="UP001424741">
    <property type="component" value="Unassembled WGS sequence"/>
</dbReference>
<comment type="caution">
    <text evidence="2">The sequence shown here is derived from an EMBL/GenBank/DDBJ whole genome shotgun (WGS) entry which is preliminary data.</text>
</comment>
<protein>
    <recommendedName>
        <fullName evidence="4">DUF541 domain-containing protein</fullName>
    </recommendedName>
</protein>
<dbReference type="InterPro" id="IPR007497">
    <property type="entry name" value="SIMPL/DUF541"/>
</dbReference>